<dbReference type="Pfam" id="PF00486">
    <property type="entry name" value="Trans_reg_C"/>
    <property type="match status" value="1"/>
</dbReference>
<dbReference type="RefSeq" id="WP_167139367.1">
    <property type="nucleotide sequence ID" value="NZ_VWXD01000004.1"/>
</dbReference>
<dbReference type="Gene3D" id="1.10.10.10">
    <property type="entry name" value="Winged helix-like DNA-binding domain superfamily/Winged helix DNA-binding domain"/>
    <property type="match status" value="1"/>
</dbReference>
<comment type="caution">
    <text evidence="4">The sequence shown here is derived from an EMBL/GenBank/DDBJ whole genome shotgun (WGS) entry which is preliminary data.</text>
</comment>
<proteinExistence type="predicted"/>
<evidence type="ECO:0000313" key="4">
    <source>
        <dbReference type="EMBL" id="NIF01196.1"/>
    </source>
</evidence>
<evidence type="ECO:0000313" key="5">
    <source>
        <dbReference type="Proteomes" id="UP000780690"/>
    </source>
</evidence>
<accession>A0ABX0R1J6</accession>
<sequence length="253" mass="27988">MNNTIPLGLSATVNRRTRRLMRNHDGMSVVLPASAALCLYALTEAQGEILSQEQLMDIGWRHMGFAATENSVRVMISKLRRALAALELDQQVTLLAVTRSGYRLIVRDAVPAVPIPFPLPLSLLAPETQPYRWKRAGLITAGGIAAGVVTALIAQHLFLLTPKKIEFVTWQGEATPTESRVWVPKNKHTQHALIEATLRTYTRYVLGPDQPAAKELYITLGVASSQHHQGVIACQQPLQEANNACESYYFRVN</sequence>
<gene>
    <name evidence="4" type="ORF">F3J38_14170</name>
</gene>
<keyword evidence="5" id="KW-1185">Reference proteome</keyword>
<protein>
    <submittedName>
        <fullName evidence="4">Transcriptional regulator</fullName>
    </submittedName>
</protein>
<organism evidence="4 5">
    <name type="scientific">Candidatus Pantoea formicae</name>
    <dbReference type="NCBI Taxonomy" id="2608355"/>
    <lineage>
        <taxon>Bacteria</taxon>
        <taxon>Pseudomonadati</taxon>
        <taxon>Pseudomonadota</taxon>
        <taxon>Gammaproteobacteria</taxon>
        <taxon>Enterobacterales</taxon>
        <taxon>Erwiniaceae</taxon>
        <taxon>Pantoea</taxon>
    </lineage>
</organism>
<dbReference type="SMART" id="SM00862">
    <property type="entry name" value="Trans_reg_C"/>
    <property type="match status" value="1"/>
</dbReference>
<evidence type="ECO:0000256" key="2">
    <source>
        <dbReference type="PROSITE-ProRule" id="PRU01091"/>
    </source>
</evidence>
<dbReference type="CDD" id="cd00383">
    <property type="entry name" value="trans_reg_C"/>
    <property type="match status" value="1"/>
</dbReference>
<feature type="domain" description="OmpR/PhoB-type" evidence="3">
    <location>
        <begin position="2"/>
        <end position="106"/>
    </location>
</feature>
<dbReference type="InterPro" id="IPR016032">
    <property type="entry name" value="Sig_transdc_resp-reg_C-effctor"/>
</dbReference>
<dbReference type="EMBL" id="VWXD01000004">
    <property type="protein sequence ID" value="NIF01196.1"/>
    <property type="molecule type" value="Genomic_DNA"/>
</dbReference>
<dbReference type="InterPro" id="IPR036388">
    <property type="entry name" value="WH-like_DNA-bd_sf"/>
</dbReference>
<reference evidence="4 5" key="1">
    <citation type="journal article" date="2019" name="bioRxiv">
        <title>Bacteria contribute to plant secondary compound degradation in a generalist herbivore system.</title>
        <authorList>
            <person name="Francoeur C.B."/>
            <person name="Khadempour L."/>
            <person name="Moreira-Soto R.D."/>
            <person name="Gotting K."/>
            <person name="Book A.J."/>
            <person name="Pinto-Tomas A.A."/>
            <person name="Keefover-Ring K."/>
            <person name="Currie C.R."/>
        </authorList>
    </citation>
    <scope>NUCLEOTIDE SEQUENCE [LARGE SCALE GENOMIC DNA]</scope>
    <source>
        <strain evidence="4 5">Acro-805</strain>
    </source>
</reference>
<feature type="DNA-binding region" description="OmpR/PhoB-type" evidence="2">
    <location>
        <begin position="2"/>
        <end position="106"/>
    </location>
</feature>
<evidence type="ECO:0000256" key="1">
    <source>
        <dbReference type="ARBA" id="ARBA00023125"/>
    </source>
</evidence>
<dbReference type="Proteomes" id="UP000780690">
    <property type="component" value="Unassembled WGS sequence"/>
</dbReference>
<dbReference type="PROSITE" id="PS51755">
    <property type="entry name" value="OMPR_PHOB"/>
    <property type="match status" value="1"/>
</dbReference>
<dbReference type="InterPro" id="IPR001867">
    <property type="entry name" value="OmpR/PhoB-type_DNA-bd"/>
</dbReference>
<name>A0ABX0R1J6_9GAMM</name>
<dbReference type="SUPFAM" id="SSF46894">
    <property type="entry name" value="C-terminal effector domain of the bipartite response regulators"/>
    <property type="match status" value="1"/>
</dbReference>
<evidence type="ECO:0000259" key="3">
    <source>
        <dbReference type="PROSITE" id="PS51755"/>
    </source>
</evidence>
<keyword evidence="1 2" id="KW-0238">DNA-binding</keyword>